<organism evidence="2 3">
    <name type="scientific">Cyclotella atomus</name>
    <dbReference type="NCBI Taxonomy" id="382360"/>
    <lineage>
        <taxon>Eukaryota</taxon>
        <taxon>Sar</taxon>
        <taxon>Stramenopiles</taxon>
        <taxon>Ochrophyta</taxon>
        <taxon>Bacillariophyta</taxon>
        <taxon>Coscinodiscophyceae</taxon>
        <taxon>Thalassiosirophycidae</taxon>
        <taxon>Stephanodiscales</taxon>
        <taxon>Stephanodiscaceae</taxon>
        <taxon>Cyclotella</taxon>
    </lineage>
</organism>
<protein>
    <recommendedName>
        <fullName evidence="1">Rhodanese domain-containing protein</fullName>
    </recommendedName>
</protein>
<dbReference type="AlphaFoldDB" id="A0ABD3PK05"/>
<dbReference type="Gene3D" id="3.30.70.100">
    <property type="match status" value="1"/>
</dbReference>
<dbReference type="EMBL" id="JALLPJ020000638">
    <property type="protein sequence ID" value="KAL3786705.1"/>
    <property type="molecule type" value="Genomic_DNA"/>
</dbReference>
<dbReference type="Pfam" id="PF17773">
    <property type="entry name" value="UPF0176_N"/>
    <property type="match status" value="1"/>
</dbReference>
<dbReference type="SUPFAM" id="SSF52821">
    <property type="entry name" value="Rhodanese/Cell cycle control phosphatase"/>
    <property type="match status" value="1"/>
</dbReference>
<dbReference type="InterPro" id="IPR001763">
    <property type="entry name" value="Rhodanese-like_dom"/>
</dbReference>
<feature type="domain" description="Rhodanese" evidence="1">
    <location>
        <begin position="235"/>
        <end position="336"/>
    </location>
</feature>
<evidence type="ECO:0000313" key="2">
    <source>
        <dbReference type="EMBL" id="KAL3786705.1"/>
    </source>
</evidence>
<evidence type="ECO:0000313" key="3">
    <source>
        <dbReference type="Proteomes" id="UP001530400"/>
    </source>
</evidence>
<dbReference type="Proteomes" id="UP001530400">
    <property type="component" value="Unassembled WGS sequence"/>
</dbReference>
<proteinExistence type="predicted"/>
<accession>A0ABD3PK05</accession>
<sequence>MTPSLMAFNVCRHRHNNIRDVCRWFGLCLSPSIAPDAAFASLYGRYHPIHERSMHSTSILLASREYITESQPRSPAVRSIRLPSNTADQKLQLLSFYRFVPIDNPESIRDVLFERLKTIHGLRGTVYVANEGINTQFAVPEDSLWELLNTFGKAGQCDGAVLPFDAFEKEAPNMGNVVDEGVPTFDRLIVRTRDNILRDGIAPAEENNSVLDWTNNGVELDAKDWDEQLRPLVNADENIQLLDCRNSYESDQGTFVHSTPLDTQTFSETWDMLDEKVKSNSLDPSKPTFIFCTGGIRCVKVGAYLKQRLGFDDVRSLKHGIIGYQRWKNCEQQLDGTQDNSDRDESLWVGENFLFDKRRFSNEGSDNTHEEDNKQ</sequence>
<comment type="caution">
    <text evidence="2">The sequence shown here is derived from an EMBL/GenBank/DDBJ whole genome shotgun (WGS) entry which is preliminary data.</text>
</comment>
<dbReference type="InterPro" id="IPR040503">
    <property type="entry name" value="TRHO_N"/>
</dbReference>
<dbReference type="PANTHER" id="PTHR43846">
    <property type="entry name" value="UPF0176 PROTEIN YCEA"/>
    <property type="match status" value="1"/>
</dbReference>
<dbReference type="Pfam" id="PF00581">
    <property type="entry name" value="Rhodanese"/>
    <property type="match status" value="1"/>
</dbReference>
<dbReference type="Gene3D" id="3.40.250.10">
    <property type="entry name" value="Rhodanese-like domain"/>
    <property type="match status" value="1"/>
</dbReference>
<keyword evidence="3" id="KW-1185">Reference proteome</keyword>
<reference evidence="2 3" key="1">
    <citation type="submission" date="2024-10" db="EMBL/GenBank/DDBJ databases">
        <title>Updated reference genomes for cyclostephanoid diatoms.</title>
        <authorList>
            <person name="Roberts W.R."/>
            <person name="Alverson A.J."/>
        </authorList>
    </citation>
    <scope>NUCLEOTIDE SEQUENCE [LARGE SCALE GENOMIC DNA]</scope>
    <source>
        <strain evidence="2 3">AJA010-31</strain>
    </source>
</reference>
<gene>
    <name evidence="2" type="ORF">ACHAWO_006148</name>
</gene>
<dbReference type="PANTHER" id="PTHR43846:SF1">
    <property type="entry name" value="TRNA URIDINE(34) HYDROXYLASE"/>
    <property type="match status" value="1"/>
</dbReference>
<dbReference type="PROSITE" id="PS50206">
    <property type="entry name" value="RHODANESE_3"/>
    <property type="match status" value="1"/>
</dbReference>
<dbReference type="SMART" id="SM00450">
    <property type="entry name" value="RHOD"/>
    <property type="match status" value="1"/>
</dbReference>
<name>A0ABD3PK05_9STRA</name>
<dbReference type="InterPro" id="IPR036873">
    <property type="entry name" value="Rhodanese-like_dom_sf"/>
</dbReference>
<evidence type="ECO:0000259" key="1">
    <source>
        <dbReference type="PROSITE" id="PS50206"/>
    </source>
</evidence>